<dbReference type="EMBL" id="JBFOLJ010000008">
    <property type="protein sequence ID" value="KAL2516530.1"/>
    <property type="molecule type" value="Genomic_DNA"/>
</dbReference>
<sequence length="157" mass="17386">MLISTLSMQISMKGIRISEERVIIDSSPKTPVESIQLQISNVESKFENGLLDNRNISVEGNVKYGIPHLTRLESFSVDVSLDGHLILCRQVHQPGMIGRVGNILGEHNVSVNFMSVGRSVKRTEAIMAIGVDEEQDKNALKKIGEVPAIEEFVFLDL</sequence>
<name>A0ABD1P7P5_9LAMI</name>
<feature type="domain" description="ACT" evidence="1">
    <location>
        <begin position="85"/>
        <end position="157"/>
    </location>
</feature>
<proteinExistence type="predicted"/>
<reference evidence="2" key="1">
    <citation type="submission" date="2024-07" db="EMBL/GenBank/DDBJ databases">
        <title>Two chromosome-level genome assemblies of Korean endemic species Abeliophyllum distichum and Forsythia ovata (Oleaceae).</title>
        <authorList>
            <person name="Mun J.H."/>
        </authorList>
    </citation>
    <scope>NUCLEOTIDE SEQUENCE</scope>
    <source>
        <strain evidence="2">KNKB202402200001</strain>
        <tissue evidence="2">Leaf</tissue>
    </source>
</reference>
<evidence type="ECO:0000313" key="2">
    <source>
        <dbReference type="EMBL" id="KAL2458696.1"/>
    </source>
</evidence>
<dbReference type="EMBL" id="JBFOLJ010000027">
    <property type="protein sequence ID" value="KAL2458696.1"/>
    <property type="molecule type" value="Genomic_DNA"/>
</dbReference>
<dbReference type="FunFam" id="3.30.70.260:FF:000008">
    <property type="entry name" value="D-3-phosphoglycerate dehydrogenase, chloroplastic"/>
    <property type="match status" value="1"/>
</dbReference>
<dbReference type="InterPro" id="IPR002912">
    <property type="entry name" value="ACT_dom"/>
</dbReference>
<keyword evidence="4" id="KW-1185">Reference proteome</keyword>
<dbReference type="Pfam" id="PF01842">
    <property type="entry name" value="ACT"/>
    <property type="match status" value="1"/>
</dbReference>
<comment type="caution">
    <text evidence="2">The sequence shown here is derived from an EMBL/GenBank/DDBJ whole genome shotgun (WGS) entry which is preliminary data.</text>
</comment>
<accession>A0ABD1P7P5</accession>
<dbReference type="PROSITE" id="PS51671">
    <property type="entry name" value="ACT"/>
    <property type="match status" value="1"/>
</dbReference>
<dbReference type="SUPFAM" id="SSF55021">
    <property type="entry name" value="ACT-like"/>
    <property type="match status" value="1"/>
</dbReference>
<gene>
    <name evidence="3" type="ORF">Fot_30501</name>
    <name evidence="2" type="ORF">Fot_55485</name>
</gene>
<dbReference type="CDD" id="cd04902">
    <property type="entry name" value="ACT_3PGDH-xct"/>
    <property type="match status" value="1"/>
</dbReference>
<reference evidence="4" key="2">
    <citation type="submission" date="2024-07" db="EMBL/GenBank/DDBJ databases">
        <title>Two chromosome-level genome assemblies of Korean endemic species Abeliophyllum distichum and Forsythia ovata (Oleaceae).</title>
        <authorList>
            <person name="Jang H."/>
        </authorList>
    </citation>
    <scope>NUCLEOTIDE SEQUENCE [LARGE SCALE GENOMIC DNA]</scope>
</reference>
<dbReference type="Proteomes" id="UP001604277">
    <property type="component" value="Unassembled WGS sequence"/>
</dbReference>
<protein>
    <submittedName>
        <fullName evidence="2">D-3-phosphoglycerate dehydrogenase 2</fullName>
    </submittedName>
</protein>
<evidence type="ECO:0000259" key="1">
    <source>
        <dbReference type="PROSITE" id="PS51671"/>
    </source>
</evidence>
<organism evidence="2 4">
    <name type="scientific">Forsythia ovata</name>
    <dbReference type="NCBI Taxonomy" id="205694"/>
    <lineage>
        <taxon>Eukaryota</taxon>
        <taxon>Viridiplantae</taxon>
        <taxon>Streptophyta</taxon>
        <taxon>Embryophyta</taxon>
        <taxon>Tracheophyta</taxon>
        <taxon>Spermatophyta</taxon>
        <taxon>Magnoliopsida</taxon>
        <taxon>eudicotyledons</taxon>
        <taxon>Gunneridae</taxon>
        <taxon>Pentapetalae</taxon>
        <taxon>asterids</taxon>
        <taxon>lamiids</taxon>
        <taxon>Lamiales</taxon>
        <taxon>Oleaceae</taxon>
        <taxon>Forsythieae</taxon>
        <taxon>Forsythia</taxon>
    </lineage>
</organism>
<dbReference type="AlphaFoldDB" id="A0ABD1P7P5"/>
<evidence type="ECO:0000313" key="4">
    <source>
        <dbReference type="Proteomes" id="UP001604277"/>
    </source>
</evidence>
<evidence type="ECO:0000313" key="3">
    <source>
        <dbReference type="EMBL" id="KAL2516530.1"/>
    </source>
</evidence>
<dbReference type="Gene3D" id="3.30.70.260">
    <property type="match status" value="1"/>
</dbReference>
<dbReference type="InterPro" id="IPR045865">
    <property type="entry name" value="ACT-like_dom_sf"/>
</dbReference>